<evidence type="ECO:0000259" key="3">
    <source>
        <dbReference type="Pfam" id="PF03703"/>
    </source>
</evidence>
<keyword evidence="5" id="KW-1185">Reference proteome</keyword>
<feature type="compositionally biased region" description="Low complexity" evidence="1">
    <location>
        <begin position="45"/>
        <end position="56"/>
    </location>
</feature>
<feature type="region of interest" description="Disordered" evidence="1">
    <location>
        <begin position="301"/>
        <end position="327"/>
    </location>
</feature>
<dbReference type="PANTHER" id="PTHR34473">
    <property type="entry name" value="UPF0699 TRANSMEMBRANE PROTEIN YDBS"/>
    <property type="match status" value="1"/>
</dbReference>
<feature type="domain" description="YdbS-like PH" evidence="3">
    <location>
        <begin position="211"/>
        <end position="291"/>
    </location>
</feature>
<keyword evidence="2" id="KW-0812">Transmembrane</keyword>
<feature type="compositionally biased region" description="Gly residues" evidence="1">
    <location>
        <begin position="32"/>
        <end position="44"/>
    </location>
</feature>
<feature type="compositionally biased region" description="Pro residues" evidence="1">
    <location>
        <begin position="57"/>
        <end position="71"/>
    </location>
</feature>
<accession>A0ABY5D1A7</accession>
<evidence type="ECO:0000313" key="4">
    <source>
        <dbReference type="EMBL" id="USY17745.1"/>
    </source>
</evidence>
<feature type="transmembrane region" description="Helical" evidence="2">
    <location>
        <begin position="191"/>
        <end position="211"/>
    </location>
</feature>
<keyword evidence="2" id="KW-1133">Transmembrane helix</keyword>
<feature type="region of interest" description="Disordered" evidence="1">
    <location>
        <begin position="652"/>
        <end position="691"/>
    </location>
</feature>
<dbReference type="Pfam" id="PF03703">
    <property type="entry name" value="bPH_2"/>
    <property type="match status" value="2"/>
</dbReference>
<feature type="compositionally biased region" description="Polar residues" evidence="1">
    <location>
        <begin position="664"/>
        <end position="674"/>
    </location>
</feature>
<feature type="transmembrane region" description="Helical" evidence="2">
    <location>
        <begin position="347"/>
        <end position="374"/>
    </location>
</feature>
<dbReference type="PANTHER" id="PTHR34473:SF2">
    <property type="entry name" value="UPF0699 TRANSMEMBRANE PROTEIN YDBT"/>
    <property type="match status" value="1"/>
</dbReference>
<feature type="domain" description="YdbS-like PH" evidence="3">
    <location>
        <begin position="573"/>
        <end position="639"/>
    </location>
</feature>
<evidence type="ECO:0000256" key="2">
    <source>
        <dbReference type="SAM" id="Phobius"/>
    </source>
</evidence>
<name>A0ABY5D1A7_9ACTN</name>
<evidence type="ECO:0000313" key="5">
    <source>
        <dbReference type="Proteomes" id="UP001055940"/>
    </source>
</evidence>
<feature type="transmembrane region" description="Helical" evidence="2">
    <location>
        <begin position="532"/>
        <end position="559"/>
    </location>
</feature>
<keyword evidence="2" id="KW-0472">Membrane</keyword>
<dbReference type="Proteomes" id="UP001055940">
    <property type="component" value="Chromosome"/>
</dbReference>
<feature type="region of interest" description="Disordered" evidence="1">
    <location>
        <begin position="1"/>
        <end position="155"/>
    </location>
</feature>
<evidence type="ECO:0000256" key="1">
    <source>
        <dbReference type="SAM" id="MobiDB-lite"/>
    </source>
</evidence>
<dbReference type="InterPro" id="IPR005182">
    <property type="entry name" value="YdbS-like_PH"/>
</dbReference>
<protein>
    <submittedName>
        <fullName evidence="4">PH domain-containing protein</fullName>
    </submittedName>
</protein>
<feature type="compositionally biased region" description="Basic and acidic residues" evidence="1">
    <location>
        <begin position="677"/>
        <end position="691"/>
    </location>
</feature>
<organism evidence="4 5">
    <name type="scientific">Nocardiopsis exhalans</name>
    <dbReference type="NCBI Taxonomy" id="163604"/>
    <lineage>
        <taxon>Bacteria</taxon>
        <taxon>Bacillati</taxon>
        <taxon>Actinomycetota</taxon>
        <taxon>Actinomycetes</taxon>
        <taxon>Streptosporangiales</taxon>
        <taxon>Nocardiopsidaceae</taxon>
        <taxon>Nocardiopsis</taxon>
    </lineage>
</organism>
<dbReference type="EMBL" id="CP099837">
    <property type="protein sequence ID" value="USY17745.1"/>
    <property type="molecule type" value="Genomic_DNA"/>
</dbReference>
<dbReference type="RefSeq" id="WP_254417262.1">
    <property type="nucleotide sequence ID" value="NZ_BAAAJB010000011.1"/>
</dbReference>
<gene>
    <name evidence="4" type="ORF">NE857_20715</name>
</gene>
<reference evidence="4" key="1">
    <citation type="submission" date="2022-06" db="EMBL/GenBank/DDBJ databases">
        <authorList>
            <person name="Ping M."/>
        </authorList>
    </citation>
    <scope>NUCLEOTIDE SEQUENCE</scope>
    <source>
        <strain evidence="4">JCM11759T</strain>
    </source>
</reference>
<sequence length="691" mass="72675">MDRHHGQPEPDPGPYGSDPDSVGPDHADTEAGGAGAGTGAGGWVAPGSTSTSAAAPEPGPGGWAPPGPAPSTGPWSAPGAERWSAPPGGDPCPGPDPGHSHPGHPYPDHPYPEHVGSSGAQGAPFSGGPHAYGEQPRSWWGEAPGEPVPGFGAESAQQLSPRSMVVGPINQLKSLLLPVLAGLVIGGFNPWLLTATGMGVIALLVGGLVTWKTFRYEVGEDRIEIRKGLIRRSRRTIPLERVRGVDVTSTLLHRMLGVAVVRIEAAAGSVGDTEDGKLDAVSAEEAERLRRVLLHRKAVLTEKGPGGTSPEPPGAEGGNGVPAAVHTPPDGDVADDTVTHFTMPRSWYLYGALSLGYLLTPFVVLATLFGMVQQSAGQLATDYFVDWVTSTDRAFLVVFGTVSVGVLVLLMPVFAVVSYALTHWGFSLKERDGSLVAERGLFTRRSVTLEKRRIRGYELMDNPLERTRAAVGLRAIVTGLGDAATRAVLLPVGPRSRVEPVLDRALALFRAPLTRHPRAALYRRLTRSVLPFAAVAAAAAALDITWLAVTAGVLALLGVPLGIDRYRSLGHGYDGERVSVRSGSLSRSQATVERSAVIGWTWTQTLFQRRSRLADLHVTVGAGTGSYTAQDAALDESVAFAARITPEMVRPFLVQAEGEPGPSGQETSSRSPNPRVTDGRGADESGPDDRG</sequence>
<feature type="transmembrane region" description="Helical" evidence="2">
    <location>
        <begin position="394"/>
        <end position="421"/>
    </location>
</feature>
<proteinExistence type="predicted"/>